<evidence type="ECO:0000256" key="9">
    <source>
        <dbReference type="ARBA" id="ARBA00022692"/>
    </source>
</evidence>
<comment type="function">
    <text evidence="17">In epithelial cells, the heterodimer gE/gI is required for the cell-to-cell spread of the virus, by sorting nascent virions to cell junctions. Once the virus reaches the cell junctions, virus particles can spread to adjacent cells extremely rapidly through interactions with cellular receptors that accumulate at these junctions. Implicated in basolateral spread in polarized cells. In neuronal cells, gE/gI is essential for the anterograde spread of the infection throughout the host nervous system. Together with US9, the heterodimer gE/gI is involved in the sorting and transport of viral structural components toward axon tips.</text>
</comment>
<feature type="compositionally biased region" description="Basic and acidic residues" evidence="18">
    <location>
        <begin position="434"/>
        <end position="445"/>
    </location>
</feature>
<evidence type="ECO:0000256" key="5">
    <source>
        <dbReference type="ARBA" id="ARBA00005825"/>
    </source>
</evidence>
<evidence type="ECO:0000256" key="6">
    <source>
        <dbReference type="ARBA" id="ARBA00013983"/>
    </source>
</evidence>
<keyword evidence="7" id="KW-1032">Host cell membrane</keyword>
<evidence type="ECO:0000256" key="17">
    <source>
        <dbReference type="ARBA" id="ARBA00025134"/>
    </source>
</evidence>
<name>A0A7S9YU43_9ALPH</name>
<evidence type="ECO:0000256" key="15">
    <source>
        <dbReference type="ARBA" id="ARBA00023136"/>
    </source>
</evidence>
<feature type="compositionally biased region" description="Low complexity" evidence="18">
    <location>
        <begin position="210"/>
        <end position="220"/>
    </location>
</feature>
<feature type="region of interest" description="Disordered" evidence="18">
    <location>
        <begin position="176"/>
        <end position="231"/>
    </location>
</feature>
<dbReference type="GO" id="GO:0019031">
    <property type="term" value="C:viral envelope"/>
    <property type="evidence" value="ECO:0007669"/>
    <property type="project" value="UniProtKB-KW"/>
</dbReference>
<reference evidence="20" key="1">
    <citation type="journal article" date="2020" name="Emerg. Infect. Dis.">
        <title>Identification of a Novel alpha-herpesvirus Associated with Ulcerative Stomatitis in Donkeys.</title>
        <authorList>
            <person name="Martella V."/>
            <person name="Lanave G."/>
            <person name="Camero M."/>
            <person name="Larocca V."/>
            <person name="Lorusso E."/>
            <person name="Catella C."/>
            <person name="Capozza P."/>
            <person name="Tempesta M."/>
            <person name="Buonavoglia C."/>
        </authorList>
    </citation>
    <scope>NUCLEOTIDE SEQUENCE</scope>
    <source>
        <strain evidence="20">AsHV/Bari/2011/740</strain>
    </source>
</reference>
<evidence type="ECO:0000313" key="20">
    <source>
        <dbReference type="EMBL" id="QPI70184.1"/>
    </source>
</evidence>
<comment type="similarity">
    <text evidence="5">Belongs to the alphaherpesvirinae glycoprotein I family.</text>
</comment>
<evidence type="ECO:0000256" key="19">
    <source>
        <dbReference type="SAM" id="Phobius"/>
    </source>
</evidence>
<dbReference type="GO" id="GO:0043657">
    <property type="term" value="C:host cell"/>
    <property type="evidence" value="ECO:0007669"/>
    <property type="project" value="InterPro"/>
</dbReference>
<dbReference type="KEGG" id="vg:80540182"/>
<keyword evidence="14" id="KW-1031">Host cell junction</keyword>
<feature type="compositionally biased region" description="Low complexity" evidence="18">
    <location>
        <begin position="192"/>
        <end position="203"/>
    </location>
</feature>
<dbReference type="RefSeq" id="YP_010801473.1">
    <property type="nucleotide sequence ID" value="NC_076964.1"/>
</dbReference>
<evidence type="ECO:0000256" key="13">
    <source>
        <dbReference type="ARBA" id="ARBA00022879"/>
    </source>
</evidence>
<feature type="region of interest" description="Disordered" evidence="18">
    <location>
        <begin position="399"/>
        <end position="445"/>
    </location>
</feature>
<sequence>MANPALLAACALVLALAAGRARAIIYRGTHVSMYLNASSEFAVYPGTERLEIAGHLLFLKDQRLPVNNYSGVVEVIYYNYTNLCYRVLQTIEYESCPRVANNAFRSCLHKVSRHHHDDPLRVNVSAETNVLLHIARPRPGDSGLYVLRVRLGHNAEADVFGVYAFVHDFGAARGEGESSGALAPTPAPPSVSPSAAVPPAAETASDETPAEPGGEPAPITTAPPSPPPEAAAVRLVGATDPPVQVGGDRIACRFFAQGPGAPTFFMHLLGIEGNMTDDAALEEDGSIQSSARASAAASSASTTTSAATTATAANASANPAARSKVLALVVIPTACILLLLLLVVGAIINNAVRRHLLGCASRRIYRPGSGTGPGSPAERATLTRAQAIGASSESLASEAAAAARAASKPPPKNGSSKRGPPKPGHSADPFVEQLSRKLEAIKEEP</sequence>
<proteinExistence type="inferred from homology"/>
<keyword evidence="19" id="KW-1133">Transmembrane helix</keyword>
<dbReference type="GO" id="GO:0044156">
    <property type="term" value="C:host cell junction"/>
    <property type="evidence" value="ECO:0007669"/>
    <property type="project" value="UniProtKB-SubCell"/>
</dbReference>
<evidence type="ECO:0000256" key="4">
    <source>
        <dbReference type="ARBA" id="ARBA00004402"/>
    </source>
</evidence>
<dbReference type="EMBL" id="MT012704">
    <property type="protein sequence ID" value="QPI70184.1"/>
    <property type="molecule type" value="Genomic_DNA"/>
</dbReference>
<dbReference type="GeneID" id="80540182"/>
<keyword evidence="8" id="KW-0597">Phosphoprotein</keyword>
<evidence type="ECO:0000256" key="11">
    <source>
        <dbReference type="ARBA" id="ARBA00022844"/>
    </source>
</evidence>
<evidence type="ECO:0000256" key="1">
    <source>
        <dbReference type="ARBA" id="ARBA00004244"/>
    </source>
</evidence>
<comment type="subcellular location">
    <subcellularLocation>
        <location evidence="1">Host Golgi apparatus membrane</location>
        <topology evidence="1">Single-pass type I membrane protein</topology>
    </subcellularLocation>
    <subcellularLocation>
        <location evidence="2">Host cell junction</location>
    </subcellularLocation>
    <subcellularLocation>
        <location evidence="4">Host cell membrane</location>
        <topology evidence="4">Single-pass type I membrane protein</topology>
    </subcellularLocation>
    <subcellularLocation>
        <location evidence="3">Virion membrane</location>
        <topology evidence="3">Single-pass membrane protein</topology>
    </subcellularLocation>
</comment>
<keyword evidence="13 20" id="KW-0261">Viral envelope protein</keyword>
<evidence type="ECO:0000256" key="3">
    <source>
        <dbReference type="ARBA" id="ARBA00004381"/>
    </source>
</evidence>
<dbReference type="Pfam" id="PF01688">
    <property type="entry name" value="Herpes_gI"/>
    <property type="match status" value="1"/>
</dbReference>
<keyword evidence="21" id="KW-1185">Reference proteome</keyword>
<protein>
    <recommendedName>
        <fullName evidence="6">Envelope glycoprotein I</fullName>
    </recommendedName>
</protein>
<keyword evidence="16" id="KW-0325">Glycoprotein</keyword>
<evidence type="ECO:0000256" key="18">
    <source>
        <dbReference type="SAM" id="MobiDB-lite"/>
    </source>
</evidence>
<keyword evidence="10" id="KW-1040">Host Golgi apparatus</keyword>
<evidence type="ECO:0000256" key="7">
    <source>
        <dbReference type="ARBA" id="ARBA00022511"/>
    </source>
</evidence>
<evidence type="ECO:0000256" key="2">
    <source>
        <dbReference type="ARBA" id="ARBA00004315"/>
    </source>
</evidence>
<evidence type="ECO:0000256" key="14">
    <source>
        <dbReference type="ARBA" id="ARBA00023081"/>
    </source>
</evidence>
<accession>A0A7S9YU43</accession>
<keyword evidence="9 19" id="KW-0812">Transmembrane</keyword>
<organism evidence="20 21">
    <name type="scientific">Equid herpesvirus 6</name>
    <dbReference type="NCBI Taxonomy" id="173566"/>
    <lineage>
        <taxon>Viruses</taxon>
        <taxon>Duplodnaviria</taxon>
        <taxon>Heunggongvirae</taxon>
        <taxon>Peploviricota</taxon>
        <taxon>Herviviricetes</taxon>
        <taxon>Herpesvirales</taxon>
        <taxon>Orthoherpesviridae</taxon>
        <taxon>Alphaherpesvirinae</taxon>
        <taxon>Varicellovirus</taxon>
    </lineage>
</organism>
<evidence type="ECO:0000256" key="8">
    <source>
        <dbReference type="ARBA" id="ARBA00022553"/>
    </source>
</evidence>
<dbReference type="Proteomes" id="UP001143705">
    <property type="component" value="Segment"/>
</dbReference>
<evidence type="ECO:0000256" key="12">
    <source>
        <dbReference type="ARBA" id="ARBA00022870"/>
    </source>
</evidence>
<dbReference type="GO" id="GO:0055036">
    <property type="term" value="C:virion membrane"/>
    <property type="evidence" value="ECO:0007669"/>
    <property type="project" value="UniProtKB-SubCell"/>
</dbReference>
<keyword evidence="11" id="KW-0946">Virion</keyword>
<keyword evidence="15 19" id="KW-0472">Membrane</keyword>
<evidence type="ECO:0000256" key="10">
    <source>
        <dbReference type="ARBA" id="ARBA00022812"/>
    </source>
</evidence>
<dbReference type="GO" id="GO:0044178">
    <property type="term" value="C:host cell Golgi membrane"/>
    <property type="evidence" value="ECO:0007669"/>
    <property type="project" value="UniProtKB-SubCell"/>
</dbReference>
<keyword evidence="12" id="KW-1043">Host membrane</keyword>
<feature type="transmembrane region" description="Helical" evidence="19">
    <location>
        <begin position="325"/>
        <end position="348"/>
    </location>
</feature>
<evidence type="ECO:0000256" key="16">
    <source>
        <dbReference type="ARBA" id="ARBA00023180"/>
    </source>
</evidence>
<evidence type="ECO:0000313" key="21">
    <source>
        <dbReference type="Proteomes" id="UP001143705"/>
    </source>
</evidence>
<dbReference type="InterPro" id="IPR002874">
    <property type="entry name" value="Herpes_gI"/>
</dbReference>